<protein>
    <submittedName>
        <fullName evidence="6">Phosphodiesterase</fullName>
    </submittedName>
</protein>
<dbReference type="Pfam" id="PF00149">
    <property type="entry name" value="Metallophos"/>
    <property type="match status" value="1"/>
</dbReference>
<reference evidence="6 7" key="1">
    <citation type="submission" date="2018-01" db="EMBL/GenBank/DDBJ databases">
        <title>Whole genome analyses suggest that Burkholderia sensu lato contains two further novel genera in the rhizoxinica-symbiotica group Mycetohabitans gen. nov., and Trinickia gen. nov.: implications for the evolution of diazotrophy and nodulation in the Burkholderiaceae.</title>
        <authorList>
            <person name="Estrada-de los Santos P."/>
            <person name="Palmer M."/>
            <person name="Chavez-Ramirez B."/>
            <person name="Beukes C."/>
            <person name="Steenkamp E.T."/>
            <person name="Hirsch A.M."/>
            <person name="Manyaka P."/>
            <person name="Maluk M."/>
            <person name="Lafos M."/>
            <person name="Crook M."/>
            <person name="Gross E."/>
            <person name="Simon M.F."/>
            <person name="Bueno dos Reis Junior F."/>
            <person name="Poole P.S."/>
            <person name="Venter S.N."/>
            <person name="James E.K."/>
        </authorList>
    </citation>
    <scope>NUCLEOTIDE SEQUENCE [LARGE SCALE GENOMIC DNA]</scope>
    <source>
        <strain evidence="6 7">GP25-8</strain>
    </source>
</reference>
<evidence type="ECO:0000256" key="4">
    <source>
        <dbReference type="ARBA" id="ARBA00025742"/>
    </source>
</evidence>
<dbReference type="PANTHER" id="PTHR42988">
    <property type="entry name" value="PHOSPHOHYDROLASE"/>
    <property type="match status" value="1"/>
</dbReference>
<evidence type="ECO:0000256" key="3">
    <source>
        <dbReference type="ARBA" id="ARBA00023004"/>
    </source>
</evidence>
<name>A0A2N7VXL6_9BURK</name>
<gene>
    <name evidence="6" type="ORF">C0Z19_18235</name>
</gene>
<dbReference type="GO" id="GO:0046872">
    <property type="term" value="F:metal ion binding"/>
    <property type="evidence" value="ECO:0007669"/>
    <property type="project" value="UniProtKB-KW"/>
</dbReference>
<dbReference type="Gene3D" id="3.30.750.180">
    <property type="entry name" value="GpdQ, beta-strand dimerisation domain"/>
    <property type="match status" value="1"/>
</dbReference>
<keyword evidence="1" id="KW-0479">Metal-binding</keyword>
<evidence type="ECO:0000313" key="7">
    <source>
        <dbReference type="Proteomes" id="UP000235347"/>
    </source>
</evidence>
<organism evidence="6 7">
    <name type="scientific">Trinickia soli</name>
    <dbReference type="NCBI Taxonomy" id="380675"/>
    <lineage>
        <taxon>Bacteria</taxon>
        <taxon>Pseudomonadati</taxon>
        <taxon>Pseudomonadota</taxon>
        <taxon>Betaproteobacteria</taxon>
        <taxon>Burkholderiales</taxon>
        <taxon>Burkholderiaceae</taxon>
        <taxon>Trinickia</taxon>
    </lineage>
</organism>
<dbReference type="RefSeq" id="WP_102611227.1">
    <property type="nucleotide sequence ID" value="NZ_CADIKD010000003.1"/>
</dbReference>
<comment type="similarity">
    <text evidence="4">Belongs to the cyclic nucleotide phosphodiesterase class-III family.</text>
</comment>
<dbReference type="SUPFAM" id="SSF56300">
    <property type="entry name" value="Metallo-dependent phosphatases"/>
    <property type="match status" value="1"/>
</dbReference>
<dbReference type="Proteomes" id="UP000235347">
    <property type="component" value="Unassembled WGS sequence"/>
</dbReference>
<evidence type="ECO:0000259" key="5">
    <source>
        <dbReference type="Pfam" id="PF00149"/>
    </source>
</evidence>
<dbReference type="Gene3D" id="3.60.21.40">
    <property type="entry name" value="GpdQ, catalytic alpha/beta sandwich domain"/>
    <property type="match status" value="1"/>
</dbReference>
<dbReference type="InterPro" id="IPR004843">
    <property type="entry name" value="Calcineurin-like_PHP"/>
</dbReference>
<comment type="caution">
    <text evidence="6">The sequence shown here is derived from an EMBL/GenBank/DDBJ whole genome shotgun (WGS) entry which is preliminary data.</text>
</comment>
<accession>A0A2N7VXL6</accession>
<keyword evidence="2" id="KW-0378">Hydrolase</keyword>
<sequence length="275" mass="30346">MLLAQISDLHIKRPGALAYRRVDTSAYLERCVARLNAIEPKPDAVVITGDLVDMGSLVEYEALKPLLAPLTMPFYLLVGNHDDRAELREVFNEHAYLRTGGEFVHYAVEIGPLRLVALDSQTPQESGGKLCDTRLAWVDAQLAAAQGQPIVLALHHPPFVSGIDHMDRQRLDPVSAQRLAAIVSRYPNVERVICGHVHRPIFTRFGGTIASAVPAPAHQVALDLRRDAPPAFRLEPPAFALHQYDRATGVVTHHAYVDEGEGPYPFYETDGTLID</sequence>
<dbReference type="InterPro" id="IPR029052">
    <property type="entry name" value="Metallo-depent_PP-like"/>
</dbReference>
<proteinExistence type="inferred from homology"/>
<dbReference type="AlphaFoldDB" id="A0A2N7VXL6"/>
<keyword evidence="7" id="KW-1185">Reference proteome</keyword>
<evidence type="ECO:0000256" key="2">
    <source>
        <dbReference type="ARBA" id="ARBA00022801"/>
    </source>
</evidence>
<evidence type="ECO:0000256" key="1">
    <source>
        <dbReference type="ARBA" id="ARBA00022723"/>
    </source>
</evidence>
<dbReference type="InterPro" id="IPR026575">
    <property type="entry name" value="GpdQ/CpdA-like"/>
</dbReference>
<dbReference type="PANTHER" id="PTHR42988:SF2">
    <property type="entry name" value="CYCLIC NUCLEOTIDE PHOSPHODIESTERASE CBUA0032-RELATED"/>
    <property type="match status" value="1"/>
</dbReference>
<feature type="domain" description="Calcineurin-like phosphoesterase" evidence="5">
    <location>
        <begin position="2"/>
        <end position="200"/>
    </location>
</feature>
<dbReference type="InterPro" id="IPR042283">
    <property type="entry name" value="GpdQ_catalytic"/>
</dbReference>
<keyword evidence="3" id="KW-0408">Iron</keyword>
<evidence type="ECO:0000313" key="6">
    <source>
        <dbReference type="EMBL" id="PMS21902.1"/>
    </source>
</evidence>
<dbReference type="CDD" id="cd07402">
    <property type="entry name" value="MPP_GpdQ"/>
    <property type="match status" value="1"/>
</dbReference>
<dbReference type="InterPro" id="IPR042281">
    <property type="entry name" value="GpdQ_beta-strand"/>
</dbReference>
<dbReference type="GO" id="GO:0004112">
    <property type="term" value="F:cyclic-nucleotide phosphodiesterase activity"/>
    <property type="evidence" value="ECO:0007669"/>
    <property type="project" value="InterPro"/>
</dbReference>
<dbReference type="InterPro" id="IPR050884">
    <property type="entry name" value="CNP_phosphodiesterase-III"/>
</dbReference>
<dbReference type="EMBL" id="PNYB01000015">
    <property type="protein sequence ID" value="PMS21902.1"/>
    <property type="molecule type" value="Genomic_DNA"/>
</dbReference>